<dbReference type="SUPFAM" id="SSF52047">
    <property type="entry name" value="RNI-like"/>
    <property type="match status" value="1"/>
</dbReference>
<organism evidence="1 2">
    <name type="scientific">Gymnopus androsaceus JB14</name>
    <dbReference type="NCBI Taxonomy" id="1447944"/>
    <lineage>
        <taxon>Eukaryota</taxon>
        <taxon>Fungi</taxon>
        <taxon>Dikarya</taxon>
        <taxon>Basidiomycota</taxon>
        <taxon>Agaricomycotina</taxon>
        <taxon>Agaricomycetes</taxon>
        <taxon>Agaricomycetidae</taxon>
        <taxon>Agaricales</taxon>
        <taxon>Marasmiineae</taxon>
        <taxon>Omphalotaceae</taxon>
        <taxon>Gymnopus</taxon>
    </lineage>
</organism>
<accession>A0A6A4H0I2</accession>
<sequence length="459" mass="52263">MSESILPEEILHSVVESLAYNADFVERNLLRLRWKNATNELFSFSVACHQFRRISLPFLLSYIEIQRLEDLEMFKDQCILNASFAGSIRSLSVLLPSPWRDAYHTNNMMKHLLCYLKDLSQLVLNIDINISLLAHLNRHSLSNIIVTSFGQLPETSNSLDLEKIILADATIDGLDGGYLKGHLACGMQVRRLGMRQDLMVNSSGTHIFNGLYEIEVELRTLSFSWLPEFTRAHPLLKKISFTDSFDFPISHNAIPFIQPLFETFRQQGVHRAVRIQGFSVTRTSASTSTTDLTRDWEVTGLHLRQVADSLVLPIVHSVFPRISTLTLERGCSCIDELITFLRPFSSLQVLTLRFCFQHLELGHPGLANHPHVLAGPVETEAAMIRYISCIARKIPSIEAFYIEERQESGVDESWTFRGWIDARKGMTEVPAMIPSSRQRVGRYMATYISQKHSSTTFFI</sequence>
<proteinExistence type="predicted"/>
<evidence type="ECO:0000313" key="1">
    <source>
        <dbReference type="EMBL" id="KAE9391158.1"/>
    </source>
</evidence>
<gene>
    <name evidence="1" type="ORF">BT96DRAFT_318214</name>
</gene>
<keyword evidence="2" id="KW-1185">Reference proteome</keyword>
<name>A0A6A4H0I2_9AGAR</name>
<dbReference type="AlphaFoldDB" id="A0A6A4H0I2"/>
<dbReference type="Proteomes" id="UP000799118">
    <property type="component" value="Unassembled WGS sequence"/>
</dbReference>
<reference evidence="1" key="1">
    <citation type="journal article" date="2019" name="Environ. Microbiol.">
        <title>Fungal ecological strategies reflected in gene transcription - a case study of two litter decomposers.</title>
        <authorList>
            <person name="Barbi F."/>
            <person name="Kohler A."/>
            <person name="Barry K."/>
            <person name="Baskaran P."/>
            <person name="Daum C."/>
            <person name="Fauchery L."/>
            <person name="Ihrmark K."/>
            <person name="Kuo A."/>
            <person name="LaButti K."/>
            <person name="Lipzen A."/>
            <person name="Morin E."/>
            <person name="Grigoriev I.V."/>
            <person name="Henrissat B."/>
            <person name="Lindahl B."/>
            <person name="Martin F."/>
        </authorList>
    </citation>
    <scope>NUCLEOTIDE SEQUENCE</scope>
    <source>
        <strain evidence="1">JB14</strain>
    </source>
</reference>
<dbReference type="EMBL" id="ML769634">
    <property type="protein sequence ID" value="KAE9391158.1"/>
    <property type="molecule type" value="Genomic_DNA"/>
</dbReference>
<evidence type="ECO:0000313" key="2">
    <source>
        <dbReference type="Proteomes" id="UP000799118"/>
    </source>
</evidence>
<dbReference type="OrthoDB" id="3043436at2759"/>
<protein>
    <submittedName>
        <fullName evidence="1">Uncharacterized protein</fullName>
    </submittedName>
</protein>